<dbReference type="Proteomes" id="UP001500124">
    <property type="component" value="Unassembled WGS sequence"/>
</dbReference>
<dbReference type="InterPro" id="IPR000873">
    <property type="entry name" value="AMP-dep_synth/lig_dom"/>
</dbReference>
<dbReference type="PROSITE" id="PS00012">
    <property type="entry name" value="PHOSPHOPANTETHEINE"/>
    <property type="match status" value="1"/>
</dbReference>
<dbReference type="CDD" id="cd17646">
    <property type="entry name" value="A_NRPS_AB3403-like"/>
    <property type="match status" value="1"/>
</dbReference>
<feature type="compositionally biased region" description="Acidic residues" evidence="4">
    <location>
        <begin position="1659"/>
        <end position="1671"/>
    </location>
</feature>
<evidence type="ECO:0000256" key="2">
    <source>
        <dbReference type="ARBA" id="ARBA00022450"/>
    </source>
</evidence>
<dbReference type="Gene3D" id="3.40.50.1820">
    <property type="entry name" value="alpha/beta hydrolase"/>
    <property type="match status" value="1"/>
</dbReference>
<feature type="domain" description="Carrier" evidence="5">
    <location>
        <begin position="976"/>
        <end position="1051"/>
    </location>
</feature>
<dbReference type="InterPro" id="IPR042099">
    <property type="entry name" value="ANL_N_sf"/>
</dbReference>
<accession>A0ABP9K8Y3</accession>
<dbReference type="InterPro" id="IPR036736">
    <property type="entry name" value="ACP-like_sf"/>
</dbReference>
<dbReference type="InterPro" id="IPR020806">
    <property type="entry name" value="PKS_PP-bd"/>
</dbReference>
<dbReference type="Pfam" id="PF00550">
    <property type="entry name" value="PP-binding"/>
    <property type="match status" value="2"/>
</dbReference>
<dbReference type="SUPFAM" id="SSF56801">
    <property type="entry name" value="Acetyl-CoA synthetase-like"/>
    <property type="match status" value="2"/>
</dbReference>
<name>A0ABP9K8Y3_9ACTN</name>
<feature type="domain" description="Carrier" evidence="5">
    <location>
        <begin position="2070"/>
        <end position="2145"/>
    </location>
</feature>
<evidence type="ECO:0000259" key="5">
    <source>
        <dbReference type="PROSITE" id="PS50075"/>
    </source>
</evidence>
<feature type="region of interest" description="Disordered" evidence="4">
    <location>
        <begin position="1659"/>
        <end position="1697"/>
    </location>
</feature>
<dbReference type="Gene3D" id="3.40.50.12780">
    <property type="entry name" value="N-terminal domain of ligase-like"/>
    <property type="match status" value="2"/>
</dbReference>
<keyword evidence="7" id="KW-1185">Reference proteome</keyword>
<keyword evidence="3" id="KW-0597">Phosphoprotein</keyword>
<dbReference type="SUPFAM" id="SSF47336">
    <property type="entry name" value="ACP-like"/>
    <property type="match status" value="2"/>
</dbReference>
<dbReference type="Gene3D" id="1.10.1200.10">
    <property type="entry name" value="ACP-like"/>
    <property type="match status" value="1"/>
</dbReference>
<evidence type="ECO:0000256" key="1">
    <source>
        <dbReference type="ARBA" id="ARBA00001957"/>
    </source>
</evidence>
<dbReference type="PANTHER" id="PTHR45527">
    <property type="entry name" value="NONRIBOSOMAL PEPTIDE SYNTHETASE"/>
    <property type="match status" value="1"/>
</dbReference>
<gene>
    <name evidence="6" type="ORF">GCM10023336_20080</name>
</gene>
<dbReference type="SUPFAM" id="SSF52777">
    <property type="entry name" value="CoA-dependent acyltransferases"/>
    <property type="match status" value="4"/>
</dbReference>
<dbReference type="SMART" id="SM00823">
    <property type="entry name" value="PKS_PP"/>
    <property type="match status" value="2"/>
</dbReference>
<dbReference type="Gene3D" id="3.30.300.30">
    <property type="match status" value="2"/>
</dbReference>
<dbReference type="InterPro" id="IPR023213">
    <property type="entry name" value="CAT-like_dom_sf"/>
</dbReference>
<dbReference type="EMBL" id="BAABKC010000027">
    <property type="protein sequence ID" value="GAA5051398.1"/>
    <property type="molecule type" value="Genomic_DNA"/>
</dbReference>
<dbReference type="CDD" id="cd05930">
    <property type="entry name" value="A_NRPS"/>
    <property type="match status" value="1"/>
</dbReference>
<comment type="caution">
    <text evidence="6">The sequence shown here is derived from an EMBL/GenBank/DDBJ whole genome shotgun (WGS) entry which is preliminary data.</text>
</comment>
<dbReference type="InterPro" id="IPR001242">
    <property type="entry name" value="Condensation_dom"/>
</dbReference>
<dbReference type="PANTHER" id="PTHR45527:SF1">
    <property type="entry name" value="FATTY ACID SYNTHASE"/>
    <property type="match status" value="1"/>
</dbReference>
<keyword evidence="2" id="KW-0596">Phosphopantetheine</keyword>
<organism evidence="6 7">
    <name type="scientific">Streptomyces similanensis</name>
    <dbReference type="NCBI Taxonomy" id="1274988"/>
    <lineage>
        <taxon>Bacteria</taxon>
        <taxon>Bacillati</taxon>
        <taxon>Actinomycetota</taxon>
        <taxon>Actinomycetes</taxon>
        <taxon>Kitasatosporales</taxon>
        <taxon>Streptomycetaceae</taxon>
        <taxon>Streptomyces</taxon>
    </lineage>
</organism>
<feature type="region of interest" description="Disordered" evidence="4">
    <location>
        <begin position="1052"/>
        <end position="1072"/>
    </location>
</feature>
<evidence type="ECO:0000256" key="3">
    <source>
        <dbReference type="ARBA" id="ARBA00022553"/>
    </source>
</evidence>
<dbReference type="InterPro" id="IPR006162">
    <property type="entry name" value="Ppantetheine_attach_site"/>
</dbReference>
<proteinExistence type="predicted"/>
<dbReference type="InterPro" id="IPR010071">
    <property type="entry name" value="AA_adenyl_dom"/>
</dbReference>
<dbReference type="Pfam" id="PF00668">
    <property type="entry name" value="Condensation"/>
    <property type="match status" value="2"/>
</dbReference>
<comment type="cofactor">
    <cofactor evidence="1">
        <name>pantetheine 4'-phosphate</name>
        <dbReference type="ChEBI" id="CHEBI:47942"/>
    </cofactor>
</comment>
<dbReference type="InterPro" id="IPR020845">
    <property type="entry name" value="AMP-binding_CS"/>
</dbReference>
<dbReference type="InterPro" id="IPR029058">
    <property type="entry name" value="AB_hydrolase_fold"/>
</dbReference>
<dbReference type="PROSITE" id="PS00455">
    <property type="entry name" value="AMP_BINDING"/>
    <property type="match status" value="2"/>
</dbReference>
<dbReference type="RefSeq" id="WP_345667938.1">
    <property type="nucleotide sequence ID" value="NZ_BAABKC010000027.1"/>
</dbReference>
<dbReference type="InterPro" id="IPR045851">
    <property type="entry name" value="AMP-bd_C_sf"/>
</dbReference>
<reference evidence="7" key="1">
    <citation type="journal article" date="2019" name="Int. J. Syst. Evol. Microbiol.">
        <title>The Global Catalogue of Microorganisms (GCM) 10K type strain sequencing project: providing services to taxonomists for standard genome sequencing and annotation.</title>
        <authorList>
            <consortium name="The Broad Institute Genomics Platform"/>
            <consortium name="The Broad Institute Genome Sequencing Center for Infectious Disease"/>
            <person name="Wu L."/>
            <person name="Ma J."/>
        </authorList>
    </citation>
    <scope>NUCLEOTIDE SEQUENCE [LARGE SCALE GENOMIC DNA]</scope>
    <source>
        <strain evidence="7">JCM 18410</strain>
    </source>
</reference>
<dbReference type="Gene3D" id="3.30.559.30">
    <property type="entry name" value="Nonribosomal peptide synthetase, condensation domain"/>
    <property type="match status" value="2"/>
</dbReference>
<sequence length="2167" mass="233118">MPADDSGHPLSYAQEQLWFLDQLRSGASTEYLMCEAFRVRGPLDPAVLEAAFTEIAARHEVLRTRYGTAGGAGAQFVDEPGPVPLARVDLTGTDPADREARVRALHAAELRTPIDLRTHAPWRLTLARFADDDAALLVTVHHIAFDGWSWGILARELHELCAAFADGRPSPLEPVAVQYADFAQWQRDTWAAAPARAEQRRGYWRERLAGLEPLELPADRRRPARWDPAGDSVAFTVPADLAGRLAVLGRDAGATPFMVHLAAFQLLLARWSGQADVAVGVSVSDRTEVELEPLIGLFLNTVVLRSDLSGHGSFLDLLARVRSTTLDAYEHQDVPFGWVVADLAPERDPSRNPVFQVGFALHNAERRPLRLPGLDVAKVEPGTDHSAFDLSLHLSEAADGSLAARLIYPTALFDRARIERMAASLLRLLTSIAAHPDTPAHTLETVPATDLAAFARWNRTGTERPAHSLAELFFAQARATPEAVAVISGTRETDYAELADRVRRLAGVLRSRGVGPESAVGVALHRGADLVATLLAVLTAGGVYVPLAPEHPADRLAHLVADADVTLLVTEQALAGQLPAHPNTLVLDAAPTDRDETAPPLEPRGADDARAAYVMYTSGSTGRPKGVVVPEAAIRNRVLWPVERLGLGPGDRVLQKTTIGFDAAVWEFLSPLVCGATVVTGPREAHRDPAVLLRAVADHRVTVLQGVPSMLRLLLDEPALADCASLRLLCSAGEPLTAELAGRLRDAFDAEVVNTYGPTECAVDSTAWPFDPDEPGDLVPIGLPLPNVRTYVVDAEGRQVPVGVTGELHVGGIALARGYAGRGDLTADRFVPDPDAAVPGARRYRTGDLVRRRADGALEYVGRVDDQVKIGGVRIEPGEIEALLAAHPSVAAAVVAVHRGDAGDARLTAYAVPVAGGRIDPEALRGHLAAALPEAMLPAAFVELAELPLTPNGKVDRRGLPAAAAPDRPATAAWQAPRTVAEEAVAALMAEVLGVERVGADDDFFLLGGYSLLAIKLVLRLRRTFGVELTVAELFHARTVAALAARVTEAGAGEEVAPQSDPDAVRPAGRDRPLPLSFGQQRMWFLDQLEPGSHEYVVPLALRLTGPLDTVALRHALDALSERHEVLRTRYRDEGGEPVQIVDPAGPVDFTLADLTDAPDAARRARELVDELARRPFDLAHGHPLRATLIRTAAEGHLLVLTLHHIAFDAWSTNVYLRDLDLSYRAFAAGDPSPHTPQPVHYADFALWQREQRDAGRLDRQLAYWRDRLAGLTPVELPTDRVRAAVRDARGDNVVVEVDPAVARAVAELAGRHGATPFMVMLAAFQVLLRRWTGRDDLAVGTPVAGRTRQETEDLVGFFTNNLVIRGDLGGDPVFTDLLDQVRGTVLDAFAHQDVPFEHLVDALQPERDLSRNPLFQIMFEHQHLAGVPERLGAVAVEAVRAGLETAKFDLTVTVKERGGRMYCWFEYATALFDRETVERLAGHYLTLVAAATAAPGARIGDLGMLTEDERRRALTVWADPHAERAAVLDPADEHDLCVPELFTRQARRTPDAVAVVFGGRRVTYAELDALSDRFAARLRSLGVASETVVASCLERGVEAVVVLLGVLKAGGVYVPFDPGHPAGRLELMLADAGPELVVTTRAFADRLTDAHRVVLADDDDDADADTDADTGADAGAEARDEAGDLPAGPAPEPVRPDNLAYVIYTSGSTGRPKGVMIEHRSYAHHCRVIADAYGIAPGERVALLSALTFDVAMDQIAATLVAGATVVVADPVFWTPDELPARLAEHGVTVLEITPSYYRAVLESPDLSRLGSLKLMNVGSDVVTGLDARRWAETGLPARFLCNYGPTEATVTCLLHPVTETPAEGDAAGALPLGRPVPGTRAYILDADLRPVPVGVPGELYLGGVRLARGYHRRPDLTADRFVPDPFAAEPGGRLYRTGDLTRHRPDGAIEFLGRIDQQVKVRGLRIELGEIEAALARHPALQEAVVTAPETAPGERRLAAYLVARPGAALPDVAELRAHLGALLPEYMIPSVWVPLDAFPLTASKKIDRKALPDASAALTGGAREHLAPRDAAEEAVAAIFTEILGLERIGVHDDFFALGGHSLLATRVLARLRETFAVELPLRLLFEATTVARLSEAVTEAVEAEITALSDHEVAGLLAEEGLR</sequence>
<evidence type="ECO:0000313" key="6">
    <source>
        <dbReference type="EMBL" id="GAA5051398.1"/>
    </source>
</evidence>
<evidence type="ECO:0000256" key="4">
    <source>
        <dbReference type="SAM" id="MobiDB-lite"/>
    </source>
</evidence>
<dbReference type="Pfam" id="PF13193">
    <property type="entry name" value="AMP-binding_C"/>
    <property type="match status" value="2"/>
</dbReference>
<protein>
    <recommendedName>
        <fullName evidence="5">Carrier domain-containing protein</fullName>
    </recommendedName>
</protein>
<dbReference type="InterPro" id="IPR009081">
    <property type="entry name" value="PP-bd_ACP"/>
</dbReference>
<dbReference type="NCBIfam" id="TIGR01733">
    <property type="entry name" value="AA-adenyl-dom"/>
    <property type="match status" value="2"/>
</dbReference>
<evidence type="ECO:0000313" key="7">
    <source>
        <dbReference type="Proteomes" id="UP001500124"/>
    </source>
</evidence>
<dbReference type="PROSITE" id="PS50075">
    <property type="entry name" value="CARRIER"/>
    <property type="match status" value="2"/>
</dbReference>
<dbReference type="Pfam" id="PF00501">
    <property type="entry name" value="AMP-binding"/>
    <property type="match status" value="2"/>
</dbReference>
<dbReference type="CDD" id="cd19531">
    <property type="entry name" value="LCL_NRPS-like"/>
    <property type="match status" value="2"/>
</dbReference>
<dbReference type="InterPro" id="IPR025110">
    <property type="entry name" value="AMP-bd_C"/>
</dbReference>
<dbReference type="Gene3D" id="3.30.559.10">
    <property type="entry name" value="Chloramphenicol acetyltransferase-like domain"/>
    <property type="match status" value="2"/>
</dbReference>